<comment type="caution">
    <text evidence="2">The sequence shown here is derived from an EMBL/GenBank/DDBJ whole genome shotgun (WGS) entry which is preliminary data.</text>
</comment>
<dbReference type="InterPro" id="IPR008271">
    <property type="entry name" value="Ser/Thr_kinase_AS"/>
</dbReference>
<keyword evidence="3" id="KW-1185">Reference proteome</keyword>
<dbReference type="GO" id="GO:0005634">
    <property type="term" value="C:nucleus"/>
    <property type="evidence" value="ECO:0007669"/>
    <property type="project" value="TreeGrafter"/>
</dbReference>
<dbReference type="SMART" id="SM00220">
    <property type="entry name" value="S_TKc"/>
    <property type="match status" value="1"/>
</dbReference>
<dbReference type="Proteomes" id="UP000095358">
    <property type="component" value="Unassembled WGS sequence"/>
</dbReference>
<dbReference type="OrthoDB" id="413582at2759"/>
<dbReference type="Pfam" id="PF00069">
    <property type="entry name" value="Pkinase"/>
    <property type="match status" value="1"/>
</dbReference>
<dbReference type="EMBL" id="LPNN01000007">
    <property type="protein sequence ID" value="OEJ84824.1"/>
    <property type="molecule type" value="Genomic_DNA"/>
</dbReference>
<evidence type="ECO:0000313" key="3">
    <source>
        <dbReference type="Proteomes" id="UP000095358"/>
    </source>
</evidence>
<accession>A0A1E5RD59</accession>
<feature type="domain" description="Protein kinase" evidence="1">
    <location>
        <begin position="12"/>
        <end position="490"/>
    </location>
</feature>
<dbReference type="STRING" id="29833.A0A1E5RD59"/>
<evidence type="ECO:0000259" key="1">
    <source>
        <dbReference type="PROSITE" id="PS50011"/>
    </source>
</evidence>
<dbReference type="GO" id="GO:0004674">
    <property type="term" value="F:protein serine/threonine kinase activity"/>
    <property type="evidence" value="ECO:0007669"/>
    <property type="project" value="TreeGrafter"/>
</dbReference>
<dbReference type="GO" id="GO:0005524">
    <property type="term" value="F:ATP binding"/>
    <property type="evidence" value="ECO:0007669"/>
    <property type="project" value="InterPro"/>
</dbReference>
<dbReference type="AlphaFoldDB" id="A0A1E5RD59"/>
<evidence type="ECO:0000313" key="2">
    <source>
        <dbReference type="EMBL" id="OEJ84824.1"/>
    </source>
</evidence>
<sequence>MTVSNIPDLSLFKERKLIHTSLVSEIILLTDTSVRKPVCLKSITRTPPKPHSPLRELEILKMFRDLYPHDNIIKFISAWKDSDNWNITFPYYKQNLSQIMLQHWEWYIPYEDSKPRKKKYLDNLLFLELNKTQEDVTIEESYKNTYGLTEEKFVLEKSHFLVNKIPVFLILKIWKDITSALRHLDRHQIMHRDIKPENILYDEGNDLFILIDFGISTGFKSIKNEAKSANQTLNVSDEIYKKDISSEFSNNCVINSYNDELQEHVPAPKSVINEDLLKPDGITDVGTSIYKPLEVLIGIKEYDNRLDIWSFMVMMHQLCVPFISAYSLDPDFYDFSSEADMSLDAQILQVCDRFNKKDNPKPHMKHELNFAIRDVPSLIEDGSYLIKNEKTGKFIMCEGSDISLLSSIHKIYGCPLQSQFPMGLSSMAWVYMYNNSDNPEKEYFEDDLLRQKFMKKYVFGLVNEVEHISSKLMKMCHFDYSKRFNIRSDM</sequence>
<reference evidence="3" key="1">
    <citation type="journal article" date="2016" name="Genome Announc.">
        <title>Genome sequences of three species of Hanseniaspora isolated from spontaneous wine fermentations.</title>
        <authorList>
            <person name="Sternes P.R."/>
            <person name="Lee D."/>
            <person name="Kutyna D.R."/>
            <person name="Borneman A.R."/>
        </authorList>
    </citation>
    <scope>NUCLEOTIDE SEQUENCE [LARGE SCALE GENOMIC DNA]</scope>
    <source>
        <strain evidence="3">AWRI3580</strain>
    </source>
</reference>
<name>A0A1E5RD59_HANUV</name>
<dbReference type="VEuPathDB" id="FungiDB:AWRI3580_g3387"/>
<proteinExistence type="predicted"/>
<dbReference type="SUPFAM" id="SSF56112">
    <property type="entry name" value="Protein kinase-like (PK-like)"/>
    <property type="match status" value="1"/>
</dbReference>
<dbReference type="PROSITE" id="PS00108">
    <property type="entry name" value="PROTEIN_KINASE_ST"/>
    <property type="match status" value="1"/>
</dbReference>
<dbReference type="PANTHER" id="PTHR44167">
    <property type="entry name" value="OVARIAN-SPECIFIC SERINE/THREONINE-PROTEIN KINASE LOK-RELATED"/>
    <property type="match status" value="1"/>
</dbReference>
<dbReference type="PROSITE" id="PS50011">
    <property type="entry name" value="PROTEIN_KINASE_DOM"/>
    <property type="match status" value="1"/>
</dbReference>
<dbReference type="Gene3D" id="1.10.510.10">
    <property type="entry name" value="Transferase(Phosphotransferase) domain 1"/>
    <property type="match status" value="1"/>
</dbReference>
<gene>
    <name evidence="2" type="ORF">AWRI3580_g3387</name>
</gene>
<organism evidence="2 3">
    <name type="scientific">Hanseniaspora uvarum</name>
    <name type="common">Yeast</name>
    <name type="synonym">Kloeckera apiculata</name>
    <dbReference type="NCBI Taxonomy" id="29833"/>
    <lineage>
        <taxon>Eukaryota</taxon>
        <taxon>Fungi</taxon>
        <taxon>Dikarya</taxon>
        <taxon>Ascomycota</taxon>
        <taxon>Saccharomycotina</taxon>
        <taxon>Saccharomycetes</taxon>
        <taxon>Saccharomycodales</taxon>
        <taxon>Saccharomycodaceae</taxon>
        <taxon>Hanseniaspora</taxon>
    </lineage>
</organism>
<dbReference type="GO" id="GO:0044773">
    <property type="term" value="P:mitotic DNA damage checkpoint signaling"/>
    <property type="evidence" value="ECO:0007669"/>
    <property type="project" value="TreeGrafter"/>
</dbReference>
<dbReference type="PANTHER" id="PTHR44167:SF24">
    <property type="entry name" value="SERINE_THREONINE-PROTEIN KINASE CHK2"/>
    <property type="match status" value="1"/>
</dbReference>
<dbReference type="InterPro" id="IPR011009">
    <property type="entry name" value="Kinase-like_dom_sf"/>
</dbReference>
<dbReference type="InterPro" id="IPR000719">
    <property type="entry name" value="Prot_kinase_dom"/>
</dbReference>
<protein>
    <recommendedName>
        <fullName evidence="1">Protein kinase domain-containing protein</fullName>
    </recommendedName>
</protein>